<dbReference type="OrthoDB" id="10028033at2759"/>
<feature type="compositionally biased region" description="Low complexity" evidence="1">
    <location>
        <begin position="38"/>
        <end position="56"/>
    </location>
</feature>
<protein>
    <submittedName>
        <fullName evidence="2">Uncharacterized protein</fullName>
    </submittedName>
</protein>
<dbReference type="Proteomes" id="UP000663828">
    <property type="component" value="Unassembled WGS sequence"/>
</dbReference>
<evidence type="ECO:0000256" key="1">
    <source>
        <dbReference type="SAM" id="MobiDB-lite"/>
    </source>
</evidence>
<organism evidence="2 4">
    <name type="scientific">Adineta ricciae</name>
    <name type="common">Rotifer</name>
    <dbReference type="NCBI Taxonomy" id="249248"/>
    <lineage>
        <taxon>Eukaryota</taxon>
        <taxon>Metazoa</taxon>
        <taxon>Spiralia</taxon>
        <taxon>Gnathifera</taxon>
        <taxon>Rotifera</taxon>
        <taxon>Eurotatoria</taxon>
        <taxon>Bdelloidea</taxon>
        <taxon>Adinetida</taxon>
        <taxon>Adinetidae</taxon>
        <taxon>Adineta</taxon>
    </lineage>
</organism>
<reference evidence="2" key="1">
    <citation type="submission" date="2021-02" db="EMBL/GenBank/DDBJ databases">
        <authorList>
            <person name="Nowell W R."/>
        </authorList>
    </citation>
    <scope>NUCLEOTIDE SEQUENCE</scope>
</reference>
<evidence type="ECO:0000313" key="3">
    <source>
        <dbReference type="EMBL" id="CAF1143783.1"/>
    </source>
</evidence>
<gene>
    <name evidence="3" type="ORF">EDS130_LOCUS22234</name>
    <name evidence="2" type="ORF">XAT740_LOCUS18095</name>
</gene>
<proteinExistence type="predicted"/>
<comment type="caution">
    <text evidence="2">The sequence shown here is derived from an EMBL/GenBank/DDBJ whole genome shotgun (WGS) entry which is preliminary data.</text>
</comment>
<feature type="region of interest" description="Disordered" evidence="1">
    <location>
        <begin position="1"/>
        <end position="60"/>
    </location>
</feature>
<feature type="compositionally biased region" description="Polar residues" evidence="1">
    <location>
        <begin position="23"/>
        <end position="32"/>
    </location>
</feature>
<sequence>MGEKRKCRMTNNERKSKKEKKMNNSVTPSASNDDIEEQSSMHSNSSNSDSNSQQPSVAQEVVQLEEIEESQTIPSIDVEHITDEDPIEASPSIVAENHKIHETTPTGKSWWSSIVRLFHFGNNSSNETKTSTDNSINNGNYLGNVKCRRSLHGDSLVG</sequence>
<dbReference type="EMBL" id="CAJNOJ010000115">
    <property type="protein sequence ID" value="CAF1143783.1"/>
    <property type="molecule type" value="Genomic_DNA"/>
</dbReference>
<evidence type="ECO:0000313" key="2">
    <source>
        <dbReference type="EMBL" id="CAF1096020.1"/>
    </source>
</evidence>
<accession>A0A814NSU9</accession>
<keyword evidence="4" id="KW-1185">Reference proteome</keyword>
<dbReference type="AlphaFoldDB" id="A0A814NSU9"/>
<dbReference type="EMBL" id="CAJNOR010001198">
    <property type="protein sequence ID" value="CAF1096020.1"/>
    <property type="molecule type" value="Genomic_DNA"/>
</dbReference>
<evidence type="ECO:0000313" key="4">
    <source>
        <dbReference type="Proteomes" id="UP000663828"/>
    </source>
</evidence>
<name>A0A814NSU9_ADIRI</name>
<dbReference type="Proteomes" id="UP000663852">
    <property type="component" value="Unassembled WGS sequence"/>
</dbReference>